<dbReference type="EC" id="2.3.1.275" evidence="11"/>
<dbReference type="HAMAP" id="MF_01043">
    <property type="entry name" value="PlsY"/>
    <property type="match status" value="1"/>
</dbReference>
<organism evidence="14 15">
    <name type="scientific">Candidatus Nealsonbacteria bacterium CG23_combo_of_CG06-09_8_20_14_all_38_19</name>
    <dbReference type="NCBI Taxonomy" id="1974721"/>
    <lineage>
        <taxon>Bacteria</taxon>
        <taxon>Candidatus Nealsoniibacteriota</taxon>
    </lineage>
</organism>
<evidence type="ECO:0000256" key="11">
    <source>
        <dbReference type="HAMAP-Rule" id="MF_01043"/>
    </source>
</evidence>
<dbReference type="Gene3D" id="1.25.40.340">
    <property type="match status" value="1"/>
</dbReference>
<dbReference type="SUPFAM" id="SSF82549">
    <property type="entry name" value="DAK1/DegV-like"/>
    <property type="match status" value="1"/>
</dbReference>
<sequence>MFLSAIFWLFFSYLLGSIPFGYLIARASGKDILKIGWKKTSGSNVFENVGKTQGILTGALDLAKGYFVVYGARRLGLSAEIQIFSGTLAVVGHNWSIFLNFAGGRGIATFIGAFLALSPTVLGISIIPFILLAIIWNSSIGTLLFLVAAILFYFWQPSFLNKTQAQIGGMFAFASLIPILIKRLSPISELSFNKKELIRNRLLFDNDETRLEQRINIIFKKVKKEYRGKLEVIRPFAVPLLLPPKIGWRVAKFGVKMAQKPIAPVKEMIFNGVKMVFGSPEKIVTEITAADLKRMMIAATKKIVSHQEEINRINVFPVADKDTGYNLAATLLGIEGTISRKEYYNFQELAKDIKEAAMMNARGNAGMIFTGYLIRVLDHIRHSRFVNSYQLAVAMKKGIKAAYQAIYNPVEGTILDVVGAAGGRAWEMTRLKKPGDKTREKNIIKVLEEAKKSSELALEKTKEKLEVLRENDVVDAGALGFVKILEAWLESLKGITSGIESTARPISIVPTISDSSKYQKEVVFSFLKVKDFNLDNFKKEISLLGDSMDIIETEDRIKIHIHTNFPGQIHDKIKDFQILEWRIEDIIKKESETVKKKPIGLIVGETADLPKDILEKYQIEVLPFKTNFPDVENVKGETFYEKLAGARKLPTTSAASFGEYFTYYKKALEKYEKVLVITLSSKLSGTYSQARIARSLFKKPEKNNIFVFDCFAVSAAEGLIALKAEELTSQGKNFEEILRELKVFSPKVKLFGCFGDIKYLVKGGRFKMSEFLIPTVSFLPKIGIQFFFHLKDGKVKIQKIKLGKDKARILAEEVKKMGKGEKINLAIVYANNLKEAQKLEEILKKNPNINLLFISSISPVLGIHAGPGTLGVAFYPVELD</sequence>
<dbReference type="InterPro" id="IPR048394">
    <property type="entry name" value="FakA-like_M"/>
</dbReference>
<feature type="transmembrane region" description="Helical" evidence="11">
    <location>
        <begin position="107"/>
        <end position="127"/>
    </location>
</feature>
<dbReference type="Pfam" id="PF21645">
    <property type="entry name" value="FakA-like_M"/>
    <property type="match status" value="1"/>
</dbReference>
<dbReference type="InterPro" id="IPR033470">
    <property type="entry name" value="FakA-like_C"/>
</dbReference>
<keyword evidence="7" id="KW-0446">Lipid-binding</keyword>
<dbReference type="GO" id="GO:0006071">
    <property type="term" value="P:glycerol metabolic process"/>
    <property type="evidence" value="ECO:0007669"/>
    <property type="project" value="InterPro"/>
</dbReference>
<evidence type="ECO:0000313" key="15">
    <source>
        <dbReference type="Proteomes" id="UP000230273"/>
    </source>
</evidence>
<comment type="pathway">
    <text evidence="11">Lipid metabolism; phospholipid metabolism.</text>
</comment>
<dbReference type="Pfam" id="PF02660">
    <property type="entry name" value="G3P_acyltransf"/>
    <property type="match status" value="1"/>
</dbReference>
<evidence type="ECO:0000256" key="2">
    <source>
        <dbReference type="ARBA" id="ARBA00022516"/>
    </source>
</evidence>
<evidence type="ECO:0000256" key="10">
    <source>
        <dbReference type="ARBA" id="ARBA00023264"/>
    </source>
</evidence>
<keyword evidence="3 11" id="KW-0808">Transferase</keyword>
<dbReference type="SMART" id="SM01120">
    <property type="entry name" value="Dak2"/>
    <property type="match status" value="1"/>
</dbReference>
<name>A0A2G9YX40_9BACT</name>
<comment type="function">
    <text evidence="11">Catalyzes the transfer of an acyl group from acyl-phosphate (acyl-PO(4)) to glycerol-3-phosphate (G3P) to form lysophosphatidic acid (LPA). This enzyme utilizes acyl-phosphate as fatty acyl donor, but not acyl-CoA or acyl-ACP.</text>
</comment>
<evidence type="ECO:0000256" key="8">
    <source>
        <dbReference type="ARBA" id="ARBA00023136"/>
    </source>
</evidence>
<accession>A0A2G9YX40</accession>
<comment type="caution">
    <text evidence="14">The sequence shown here is derived from an EMBL/GenBank/DDBJ whole genome shotgun (WGS) entry which is preliminary data.</text>
</comment>
<dbReference type="Pfam" id="PF02645">
    <property type="entry name" value="DegV"/>
    <property type="match status" value="1"/>
</dbReference>
<evidence type="ECO:0000256" key="12">
    <source>
        <dbReference type="SAM" id="Coils"/>
    </source>
</evidence>
<dbReference type="GO" id="GO:0008654">
    <property type="term" value="P:phospholipid biosynthetic process"/>
    <property type="evidence" value="ECO:0007669"/>
    <property type="project" value="UniProtKB-UniRule"/>
</dbReference>
<dbReference type="Pfam" id="PF02734">
    <property type="entry name" value="Dak2"/>
    <property type="match status" value="1"/>
</dbReference>
<evidence type="ECO:0000256" key="5">
    <source>
        <dbReference type="ARBA" id="ARBA00022989"/>
    </source>
</evidence>
<keyword evidence="9 11" id="KW-0594">Phospholipid biosynthesis</keyword>
<evidence type="ECO:0000256" key="6">
    <source>
        <dbReference type="ARBA" id="ARBA00023098"/>
    </source>
</evidence>
<comment type="similarity">
    <text evidence="11">Belongs to the PlsY family.</text>
</comment>
<dbReference type="GO" id="GO:0005886">
    <property type="term" value="C:plasma membrane"/>
    <property type="evidence" value="ECO:0007669"/>
    <property type="project" value="UniProtKB-SubCell"/>
</dbReference>
<keyword evidence="2 11" id="KW-0444">Lipid biosynthesis</keyword>
<dbReference type="PROSITE" id="PS51482">
    <property type="entry name" value="DEGV"/>
    <property type="match status" value="1"/>
</dbReference>
<dbReference type="UniPathway" id="UPA00085"/>
<dbReference type="Gene3D" id="3.40.50.10170">
    <property type="match status" value="1"/>
</dbReference>
<dbReference type="InterPro" id="IPR036117">
    <property type="entry name" value="DhaL_dom_sf"/>
</dbReference>
<dbReference type="GO" id="GO:0008289">
    <property type="term" value="F:lipid binding"/>
    <property type="evidence" value="ECO:0007669"/>
    <property type="project" value="UniProtKB-KW"/>
</dbReference>
<evidence type="ECO:0000256" key="4">
    <source>
        <dbReference type="ARBA" id="ARBA00022692"/>
    </source>
</evidence>
<dbReference type="EMBL" id="PCRP01000020">
    <property type="protein sequence ID" value="PIP23804.1"/>
    <property type="molecule type" value="Genomic_DNA"/>
</dbReference>
<evidence type="ECO:0000259" key="13">
    <source>
        <dbReference type="PROSITE" id="PS51480"/>
    </source>
</evidence>
<dbReference type="SUPFAM" id="SSF101473">
    <property type="entry name" value="DhaL-like"/>
    <property type="match status" value="1"/>
</dbReference>
<feature type="domain" description="DhaL" evidence="13">
    <location>
        <begin position="290"/>
        <end position="490"/>
    </location>
</feature>
<feature type="transmembrane region" description="Helical" evidence="11">
    <location>
        <begin position="6"/>
        <end position="25"/>
    </location>
</feature>
<dbReference type="NCBIfam" id="TIGR00762">
    <property type="entry name" value="DegV"/>
    <property type="match status" value="1"/>
</dbReference>
<dbReference type="PROSITE" id="PS51480">
    <property type="entry name" value="DHAL"/>
    <property type="match status" value="1"/>
</dbReference>
<dbReference type="Gene3D" id="3.30.1180.10">
    <property type="match status" value="1"/>
</dbReference>
<reference evidence="14 15" key="1">
    <citation type="submission" date="2017-09" db="EMBL/GenBank/DDBJ databases">
        <title>Depth-based differentiation of microbial function through sediment-hosted aquifers and enrichment of novel symbionts in the deep terrestrial subsurface.</title>
        <authorList>
            <person name="Probst A.J."/>
            <person name="Ladd B."/>
            <person name="Jarett J.K."/>
            <person name="Geller-Mcgrath D.E."/>
            <person name="Sieber C.M."/>
            <person name="Emerson J.B."/>
            <person name="Anantharaman K."/>
            <person name="Thomas B.C."/>
            <person name="Malmstrom R."/>
            <person name="Stieglmeier M."/>
            <person name="Klingl A."/>
            <person name="Woyke T."/>
            <person name="Ryan C.M."/>
            <person name="Banfield J.F."/>
        </authorList>
    </citation>
    <scope>NUCLEOTIDE SEQUENCE [LARGE SCALE GENOMIC DNA]</scope>
    <source>
        <strain evidence="14">CG23_combo_of_CG06-09_8_20_14_all_38_19</strain>
    </source>
</reference>
<dbReference type="Proteomes" id="UP000230273">
    <property type="component" value="Unassembled WGS sequence"/>
</dbReference>
<gene>
    <name evidence="11" type="primary">plsY</name>
    <name evidence="14" type="ORF">COX36_01315</name>
</gene>
<comment type="catalytic activity">
    <reaction evidence="11">
        <text>an acyl phosphate + sn-glycerol 3-phosphate = a 1-acyl-sn-glycero-3-phosphate + phosphate</text>
        <dbReference type="Rhea" id="RHEA:34075"/>
        <dbReference type="ChEBI" id="CHEBI:43474"/>
        <dbReference type="ChEBI" id="CHEBI:57597"/>
        <dbReference type="ChEBI" id="CHEBI:57970"/>
        <dbReference type="ChEBI" id="CHEBI:59918"/>
        <dbReference type="EC" id="2.3.1.275"/>
    </reaction>
</comment>
<proteinExistence type="inferred from homology"/>
<keyword evidence="10 11" id="KW-1208">Phospholipid metabolism</keyword>
<keyword evidence="12" id="KW-0175">Coiled coil</keyword>
<feature type="transmembrane region" description="Helical" evidence="11">
    <location>
        <begin position="133"/>
        <end position="155"/>
    </location>
</feature>
<dbReference type="PANTHER" id="PTHR33434:SF2">
    <property type="entry name" value="FATTY ACID-BINDING PROTEIN TM_1468"/>
    <property type="match status" value="1"/>
</dbReference>
<dbReference type="SMART" id="SM01207">
    <property type="entry name" value="G3P_acyltransf"/>
    <property type="match status" value="1"/>
</dbReference>
<evidence type="ECO:0000313" key="14">
    <source>
        <dbReference type="EMBL" id="PIP23804.1"/>
    </source>
</evidence>
<evidence type="ECO:0000256" key="1">
    <source>
        <dbReference type="ARBA" id="ARBA00022475"/>
    </source>
</evidence>
<evidence type="ECO:0000256" key="9">
    <source>
        <dbReference type="ARBA" id="ARBA00023209"/>
    </source>
</evidence>
<dbReference type="GO" id="GO:0043772">
    <property type="term" value="F:acyl-phosphate glycerol-3-phosphate acyltransferase activity"/>
    <property type="evidence" value="ECO:0007669"/>
    <property type="project" value="UniProtKB-UniRule"/>
</dbReference>
<keyword evidence="5 11" id="KW-1133">Transmembrane helix</keyword>
<dbReference type="InterPro" id="IPR043168">
    <property type="entry name" value="DegV_C"/>
</dbReference>
<comment type="subcellular location">
    <subcellularLocation>
        <location evidence="11">Cell membrane</location>
        <topology evidence="11">Multi-pass membrane protein</topology>
    </subcellularLocation>
</comment>
<dbReference type="SMART" id="SM01121">
    <property type="entry name" value="Dak1_2"/>
    <property type="match status" value="1"/>
</dbReference>
<keyword evidence="6 11" id="KW-0443">Lipid metabolism</keyword>
<dbReference type="InterPro" id="IPR004007">
    <property type="entry name" value="DhaL_dom"/>
</dbReference>
<protein>
    <recommendedName>
        <fullName evidence="11">Glycerol-3-phosphate acyltransferase</fullName>
    </recommendedName>
    <alternativeName>
        <fullName evidence="11">Acyl-PO4 G3P acyltransferase</fullName>
    </alternativeName>
    <alternativeName>
        <fullName evidence="11">Acyl-phosphate--glycerol-3-phosphate acyltransferase</fullName>
    </alternativeName>
    <alternativeName>
        <fullName evidence="11">G3P acyltransferase</fullName>
        <shortName evidence="11">GPAT</shortName>
        <ecNumber evidence="11">2.3.1.275</ecNumber>
    </alternativeName>
    <alternativeName>
        <fullName evidence="11">Lysophosphatidic acid synthase</fullName>
        <shortName evidence="11">LPA synthase</shortName>
    </alternativeName>
</protein>
<keyword evidence="1 11" id="KW-1003">Cell membrane</keyword>
<dbReference type="PANTHER" id="PTHR33434">
    <property type="entry name" value="DEGV DOMAIN-CONTAINING PROTEIN DR_1986-RELATED"/>
    <property type="match status" value="1"/>
</dbReference>
<dbReference type="GO" id="GO:0004371">
    <property type="term" value="F:glycerone kinase activity"/>
    <property type="evidence" value="ECO:0007669"/>
    <property type="project" value="InterPro"/>
</dbReference>
<dbReference type="InterPro" id="IPR003811">
    <property type="entry name" value="G3P_acylTferase_PlsY"/>
</dbReference>
<comment type="subunit">
    <text evidence="11">Probably interacts with PlsX.</text>
</comment>
<dbReference type="AlphaFoldDB" id="A0A2G9YX40"/>
<feature type="coiled-coil region" evidence="12">
    <location>
        <begin position="444"/>
        <end position="471"/>
    </location>
</feature>
<evidence type="ECO:0000256" key="3">
    <source>
        <dbReference type="ARBA" id="ARBA00022679"/>
    </source>
</evidence>
<keyword evidence="4 11" id="KW-0812">Transmembrane</keyword>
<evidence type="ECO:0000256" key="7">
    <source>
        <dbReference type="ARBA" id="ARBA00023121"/>
    </source>
</evidence>
<keyword evidence="8 11" id="KW-0472">Membrane</keyword>
<dbReference type="InterPro" id="IPR003797">
    <property type="entry name" value="DegV"/>
</dbReference>
<dbReference type="InterPro" id="IPR050270">
    <property type="entry name" value="DegV_domain_contain"/>
</dbReference>
<comment type="caution">
    <text evidence="11">Lacks conserved residue(s) required for the propagation of feature annotation.</text>
</comment>